<dbReference type="Proteomes" id="UP000548632">
    <property type="component" value="Unassembled WGS sequence"/>
</dbReference>
<feature type="signal peptide" evidence="1">
    <location>
        <begin position="1"/>
        <end position="19"/>
    </location>
</feature>
<sequence length="341" mass="38184">MRQTLLVSALLAVTSAVNAIEITDMTGRRVMIPAPIERVFPAAPPVVPLLYALNPNKLMAIHFAFRPDDFNYLVPSMRDAMIIGRYTGEGPPPRLDQIMQAKPQLTIGWELPFIDRQRVLDTFQWLQTPGLLLHLDSLTDYPAALELVGNAIGETARAQQLSRYIRDAITRVERAVADIPAAERQRVYFAEGTNGLMTECADSFHAEVIQLAGGVNVMDCKTKMMCGHQPVKLADIQALDPDVILTDQPDFAQHVKTDAAWQQLRAVRNNRVLLAPNTPFNWLGRPPSFMRAIAMQWLAHELYPTHFNWNAQREIPAFYALFLGIKPEQVNTAAILSQSAH</sequence>
<evidence type="ECO:0000313" key="4">
    <source>
        <dbReference type="Proteomes" id="UP000548632"/>
    </source>
</evidence>
<organism evidence="3 4">
    <name type="scientific">Thiospirillum jenense</name>
    <dbReference type="NCBI Taxonomy" id="1653858"/>
    <lineage>
        <taxon>Bacteria</taxon>
        <taxon>Pseudomonadati</taxon>
        <taxon>Pseudomonadota</taxon>
        <taxon>Gammaproteobacteria</taxon>
        <taxon>Chromatiales</taxon>
        <taxon>Chromatiaceae</taxon>
        <taxon>Thiospirillum</taxon>
    </lineage>
</organism>
<dbReference type="PANTHER" id="PTHR30535">
    <property type="entry name" value="VITAMIN B12-BINDING PROTEIN"/>
    <property type="match status" value="1"/>
</dbReference>
<proteinExistence type="predicted"/>
<dbReference type="InterPro" id="IPR050902">
    <property type="entry name" value="ABC_Transporter_SBP"/>
</dbReference>
<reference evidence="3 4" key="1">
    <citation type="journal article" date="2020" name="Arch. Microbiol.">
        <title>The genome sequence of the giant phototrophic gammaproteobacterium Thiospirillum jenense gives insight into its physiological properties and phylogenetic relationships.</title>
        <authorList>
            <person name="Imhoff J.F."/>
            <person name="Meyer T.E."/>
            <person name="Kyndt J.A."/>
        </authorList>
    </citation>
    <scope>NUCLEOTIDE SEQUENCE [LARGE SCALE GENOMIC DNA]</scope>
    <source>
        <strain evidence="3 4">DSM 216</strain>
    </source>
</reference>
<dbReference type="PROSITE" id="PS50983">
    <property type="entry name" value="FE_B12_PBP"/>
    <property type="match status" value="1"/>
</dbReference>
<dbReference type="EMBL" id="JABVCQ010000013">
    <property type="protein sequence ID" value="MBB1126107.1"/>
    <property type="molecule type" value="Genomic_DNA"/>
</dbReference>
<evidence type="ECO:0000256" key="1">
    <source>
        <dbReference type="SAM" id="SignalP"/>
    </source>
</evidence>
<feature type="domain" description="Fe/B12 periplasmic-binding" evidence="2">
    <location>
        <begin position="38"/>
        <end position="306"/>
    </location>
</feature>
<keyword evidence="4" id="KW-1185">Reference proteome</keyword>
<dbReference type="Pfam" id="PF01497">
    <property type="entry name" value="Peripla_BP_2"/>
    <property type="match status" value="1"/>
</dbReference>
<evidence type="ECO:0000313" key="3">
    <source>
        <dbReference type="EMBL" id="MBB1126107.1"/>
    </source>
</evidence>
<gene>
    <name evidence="3" type="ORF">HUK38_07670</name>
</gene>
<dbReference type="Gene3D" id="3.40.50.1980">
    <property type="entry name" value="Nitrogenase molybdenum iron protein domain"/>
    <property type="match status" value="2"/>
</dbReference>
<dbReference type="SUPFAM" id="SSF53807">
    <property type="entry name" value="Helical backbone' metal receptor"/>
    <property type="match status" value="1"/>
</dbReference>
<evidence type="ECO:0000259" key="2">
    <source>
        <dbReference type="PROSITE" id="PS50983"/>
    </source>
</evidence>
<dbReference type="InterPro" id="IPR002491">
    <property type="entry name" value="ABC_transptr_periplasmic_BD"/>
</dbReference>
<name>A0A839HG75_9GAMM</name>
<keyword evidence="1" id="KW-0732">Signal</keyword>
<protein>
    <submittedName>
        <fullName evidence="3">ABC transporter substrate-binding protein</fullName>
    </submittedName>
</protein>
<accession>A0A839HG75</accession>
<comment type="caution">
    <text evidence="3">The sequence shown here is derived from an EMBL/GenBank/DDBJ whole genome shotgun (WGS) entry which is preliminary data.</text>
</comment>
<dbReference type="AlphaFoldDB" id="A0A839HG75"/>
<dbReference type="PANTHER" id="PTHR30535:SF34">
    <property type="entry name" value="MOLYBDATE-BINDING PROTEIN MOLA"/>
    <property type="match status" value="1"/>
</dbReference>
<feature type="chain" id="PRO_5032460322" evidence="1">
    <location>
        <begin position="20"/>
        <end position="341"/>
    </location>
</feature>
<dbReference type="Gene3D" id="1.20.58.2180">
    <property type="match status" value="1"/>
</dbReference>